<gene>
    <name evidence="10 13" type="primary">rsgA</name>
    <name evidence="13" type="ORF">CYJ34_07335</name>
    <name evidence="14" type="ORF">NCTC9810_00957</name>
</gene>
<keyword evidence="4 10" id="KW-0699">rRNA-binding</keyword>
<dbReference type="SUPFAM" id="SSF52540">
    <property type="entry name" value="P-loop containing nucleoside triphosphate hydrolases"/>
    <property type="match status" value="1"/>
</dbReference>
<name>A0A2I1M6R0_9FIRM</name>
<dbReference type="PROSITE" id="PS50936">
    <property type="entry name" value="ENGC_GTPASE"/>
    <property type="match status" value="1"/>
</dbReference>
<dbReference type="GO" id="GO:0019843">
    <property type="term" value="F:rRNA binding"/>
    <property type="evidence" value="ECO:0007669"/>
    <property type="project" value="UniProtKB-KW"/>
</dbReference>
<keyword evidence="1 10" id="KW-0963">Cytoplasm</keyword>
<dbReference type="EMBL" id="PKGS01000005">
    <property type="protein sequence ID" value="PKZ15823.1"/>
    <property type="molecule type" value="Genomic_DNA"/>
</dbReference>
<keyword evidence="3 10" id="KW-0479">Metal-binding</keyword>
<keyword evidence="9 10" id="KW-0342">GTP-binding</keyword>
<dbReference type="RefSeq" id="WP_101540641.1">
    <property type="nucleotide sequence ID" value="NZ_PKGS01000005.1"/>
</dbReference>
<keyword evidence="6 10" id="KW-0378">Hydrolase</keyword>
<feature type="binding site" evidence="10">
    <location>
        <position position="249"/>
    </location>
    <ligand>
        <name>Zn(2+)</name>
        <dbReference type="ChEBI" id="CHEBI:29105"/>
    </ligand>
</feature>
<evidence type="ECO:0000256" key="9">
    <source>
        <dbReference type="ARBA" id="ARBA00023134"/>
    </source>
</evidence>
<evidence type="ECO:0000256" key="8">
    <source>
        <dbReference type="ARBA" id="ARBA00022884"/>
    </source>
</evidence>
<evidence type="ECO:0000313" key="14">
    <source>
        <dbReference type="EMBL" id="SUU92623.1"/>
    </source>
</evidence>
<dbReference type="Gene3D" id="3.40.50.300">
    <property type="entry name" value="P-loop containing nucleotide triphosphate hydrolases"/>
    <property type="match status" value="1"/>
</dbReference>
<dbReference type="EMBL" id="UFTA01000002">
    <property type="protein sequence ID" value="SUU92623.1"/>
    <property type="molecule type" value="Genomic_DNA"/>
</dbReference>
<keyword evidence="5 10" id="KW-0547">Nucleotide-binding</keyword>
<evidence type="ECO:0000259" key="11">
    <source>
        <dbReference type="PROSITE" id="PS50936"/>
    </source>
</evidence>
<keyword evidence="2 10" id="KW-0690">Ribosome biogenesis</keyword>
<evidence type="ECO:0000256" key="2">
    <source>
        <dbReference type="ARBA" id="ARBA00022517"/>
    </source>
</evidence>
<evidence type="ECO:0000256" key="1">
    <source>
        <dbReference type="ARBA" id="ARBA00022490"/>
    </source>
</evidence>
<dbReference type="Gene3D" id="1.10.40.50">
    <property type="entry name" value="Probable gtpase engc, domain 3"/>
    <property type="match status" value="1"/>
</dbReference>
<dbReference type="InterPro" id="IPR031944">
    <property type="entry name" value="RsgA_N"/>
</dbReference>
<dbReference type="GO" id="GO:0046872">
    <property type="term" value="F:metal ion binding"/>
    <property type="evidence" value="ECO:0007669"/>
    <property type="project" value="UniProtKB-KW"/>
</dbReference>
<evidence type="ECO:0000256" key="7">
    <source>
        <dbReference type="ARBA" id="ARBA00022833"/>
    </source>
</evidence>
<feature type="binding site" evidence="10">
    <location>
        <begin position="162"/>
        <end position="170"/>
    </location>
    <ligand>
        <name>GTP</name>
        <dbReference type="ChEBI" id="CHEBI:37565"/>
    </ligand>
</feature>
<keyword evidence="15" id="KW-1185">Reference proteome</keyword>
<dbReference type="InterPro" id="IPR027417">
    <property type="entry name" value="P-loop_NTPase"/>
</dbReference>
<protein>
    <recommendedName>
        <fullName evidence="10">Small ribosomal subunit biogenesis GTPase RsgA</fullName>
        <ecNumber evidence="10">3.6.1.-</ecNumber>
    </recommendedName>
</protein>
<dbReference type="Pfam" id="PF16745">
    <property type="entry name" value="RsgA_N"/>
    <property type="match status" value="1"/>
</dbReference>
<dbReference type="CDD" id="cd04466">
    <property type="entry name" value="S1_YloQ_GTPase"/>
    <property type="match status" value="1"/>
</dbReference>
<dbReference type="GO" id="GO:0003924">
    <property type="term" value="F:GTPase activity"/>
    <property type="evidence" value="ECO:0007669"/>
    <property type="project" value="UniProtKB-UniRule"/>
</dbReference>
<sequence length="289" mass="33625">MQGKIIKAQKELYYVDIGNKIYMSKARGNFRKKGIKPLVGDDVIIDIQDEDKAYITEILERKNLIKRPNISNVDQMLVFVTINDPPLNLYNLDKYLAMCEYENMDVVIILSKKDLSPSEKVQNIKDIYENIGYTIVSLDNYNDFPQEKIKEILKNKTSAVSGASGVGKSTFLNNLVEKELEIGEISEKLKRGKNTTRHTEIFAIEENTFIFDTPGFDNFDFDFLEDENNLKYTFREMSNSKCKFNNCNHINEPNCQVKGKVEIGQIAKSRYNNYLMMFNELKNRRENKW</sequence>
<dbReference type="PROSITE" id="PS51721">
    <property type="entry name" value="G_CP"/>
    <property type="match status" value="1"/>
</dbReference>
<evidence type="ECO:0000259" key="12">
    <source>
        <dbReference type="PROSITE" id="PS51721"/>
    </source>
</evidence>
<dbReference type="PANTHER" id="PTHR32120">
    <property type="entry name" value="SMALL RIBOSOMAL SUBUNIT BIOGENESIS GTPASE RSGA"/>
    <property type="match status" value="1"/>
</dbReference>
<evidence type="ECO:0000256" key="4">
    <source>
        <dbReference type="ARBA" id="ARBA00022730"/>
    </source>
</evidence>
<keyword evidence="7 10" id="KW-0862">Zinc</keyword>
<comment type="similarity">
    <text evidence="10">Belongs to the TRAFAC class YlqF/YawG GTPase family. RsgA subfamily.</text>
</comment>
<accession>A0A2I1M6R0</accession>
<dbReference type="EC" id="3.6.1.-" evidence="10"/>
<dbReference type="OrthoDB" id="9809485at2"/>
<dbReference type="NCBIfam" id="TIGR00157">
    <property type="entry name" value="ribosome small subunit-dependent GTPase A"/>
    <property type="match status" value="1"/>
</dbReference>
<dbReference type="SUPFAM" id="SSF50249">
    <property type="entry name" value="Nucleic acid-binding proteins"/>
    <property type="match status" value="1"/>
</dbReference>
<dbReference type="InterPro" id="IPR004881">
    <property type="entry name" value="Ribosome_biogen_GTPase_RsgA"/>
</dbReference>
<dbReference type="GO" id="GO:0005525">
    <property type="term" value="F:GTP binding"/>
    <property type="evidence" value="ECO:0007669"/>
    <property type="project" value="UniProtKB-UniRule"/>
</dbReference>
<feature type="domain" description="CP-type G" evidence="12">
    <location>
        <begin position="62"/>
        <end position="219"/>
    </location>
</feature>
<dbReference type="GO" id="GO:0005737">
    <property type="term" value="C:cytoplasm"/>
    <property type="evidence" value="ECO:0007669"/>
    <property type="project" value="UniProtKB-SubCell"/>
</dbReference>
<evidence type="ECO:0000256" key="3">
    <source>
        <dbReference type="ARBA" id="ARBA00022723"/>
    </source>
</evidence>
<dbReference type="InterPro" id="IPR010914">
    <property type="entry name" value="RsgA_GTPase_dom"/>
</dbReference>
<evidence type="ECO:0000256" key="5">
    <source>
        <dbReference type="ARBA" id="ARBA00022741"/>
    </source>
</evidence>
<comment type="subcellular location">
    <subcellularLocation>
        <location evidence="10">Cytoplasm</location>
    </subcellularLocation>
</comment>
<dbReference type="InterPro" id="IPR012340">
    <property type="entry name" value="NA-bd_OB-fold"/>
</dbReference>
<evidence type="ECO:0000256" key="6">
    <source>
        <dbReference type="ARBA" id="ARBA00022801"/>
    </source>
</evidence>
<reference evidence="13 15" key="1">
    <citation type="submission" date="2017-12" db="EMBL/GenBank/DDBJ databases">
        <title>Phylogenetic diversity of female urinary microbiome.</title>
        <authorList>
            <person name="Thomas-White K."/>
            <person name="Wolfe A.J."/>
        </authorList>
    </citation>
    <scope>NUCLEOTIDE SEQUENCE [LARGE SCALE GENOMIC DNA]</scope>
    <source>
        <strain evidence="13 15">UMB0119</strain>
    </source>
</reference>
<comment type="cofactor">
    <cofactor evidence="10">
        <name>Zn(2+)</name>
        <dbReference type="ChEBI" id="CHEBI:29105"/>
    </cofactor>
    <text evidence="10">Binds 1 zinc ion per subunit.</text>
</comment>
<dbReference type="PANTHER" id="PTHR32120:SF11">
    <property type="entry name" value="SMALL RIBOSOMAL SUBUNIT BIOGENESIS GTPASE RSGA 1, MITOCHONDRIAL-RELATED"/>
    <property type="match status" value="1"/>
</dbReference>
<feature type="binding site" evidence="10">
    <location>
        <position position="242"/>
    </location>
    <ligand>
        <name>Zn(2+)</name>
        <dbReference type="ChEBI" id="CHEBI:29105"/>
    </ligand>
</feature>
<feature type="binding site" evidence="10">
    <location>
        <position position="247"/>
    </location>
    <ligand>
        <name>Zn(2+)</name>
        <dbReference type="ChEBI" id="CHEBI:29105"/>
    </ligand>
</feature>
<comment type="function">
    <text evidence="10">One of several proteins that assist in the late maturation steps of the functional core of the 30S ribosomal subunit. Helps release RbfA from mature subunits. May play a role in the assembly of ribosomal proteins into the subunit. Circularly permuted GTPase that catalyzes slow GTP hydrolysis, GTPase activity is stimulated by the 30S ribosomal subunit.</text>
</comment>
<evidence type="ECO:0000256" key="10">
    <source>
        <dbReference type="HAMAP-Rule" id="MF_01820"/>
    </source>
</evidence>
<feature type="domain" description="EngC GTPase" evidence="11">
    <location>
        <begin position="71"/>
        <end position="217"/>
    </location>
</feature>
<dbReference type="Proteomes" id="UP000234335">
    <property type="component" value="Unassembled WGS sequence"/>
</dbReference>
<dbReference type="AlphaFoldDB" id="A0A2I1M6R0"/>
<dbReference type="Pfam" id="PF03193">
    <property type="entry name" value="RsgA_GTPase"/>
    <property type="match status" value="1"/>
</dbReference>
<evidence type="ECO:0000313" key="15">
    <source>
        <dbReference type="Proteomes" id="UP000234335"/>
    </source>
</evidence>
<dbReference type="CDD" id="cd01854">
    <property type="entry name" value="YjeQ_EngC"/>
    <property type="match status" value="1"/>
</dbReference>
<organism evidence="13 15">
    <name type="scientific">Anaerococcus octavius</name>
    <dbReference type="NCBI Taxonomy" id="54007"/>
    <lineage>
        <taxon>Bacteria</taxon>
        <taxon>Bacillati</taxon>
        <taxon>Bacillota</taxon>
        <taxon>Tissierellia</taxon>
        <taxon>Tissierellales</taxon>
        <taxon>Peptoniphilaceae</taxon>
        <taxon>Anaerococcus</taxon>
    </lineage>
</organism>
<reference evidence="14 16" key="2">
    <citation type="submission" date="2018-06" db="EMBL/GenBank/DDBJ databases">
        <authorList>
            <consortium name="Pathogen Informatics"/>
            <person name="Doyle S."/>
        </authorList>
    </citation>
    <scope>NUCLEOTIDE SEQUENCE [LARGE SCALE GENOMIC DNA]</scope>
    <source>
        <strain evidence="14 16">NCTC9810</strain>
    </source>
</reference>
<evidence type="ECO:0000313" key="13">
    <source>
        <dbReference type="EMBL" id="PKZ15823.1"/>
    </source>
</evidence>
<dbReference type="HAMAP" id="MF_01820">
    <property type="entry name" value="GTPase_RsgA"/>
    <property type="match status" value="1"/>
</dbReference>
<evidence type="ECO:0000313" key="16">
    <source>
        <dbReference type="Proteomes" id="UP000255124"/>
    </source>
</evidence>
<dbReference type="Proteomes" id="UP000255124">
    <property type="component" value="Unassembled WGS sequence"/>
</dbReference>
<feature type="binding site" evidence="10">
    <location>
        <begin position="111"/>
        <end position="114"/>
    </location>
    <ligand>
        <name>GTP</name>
        <dbReference type="ChEBI" id="CHEBI:37565"/>
    </ligand>
</feature>
<dbReference type="InterPro" id="IPR030378">
    <property type="entry name" value="G_CP_dom"/>
</dbReference>
<keyword evidence="8 10" id="KW-0694">RNA-binding</keyword>
<dbReference type="GO" id="GO:0042274">
    <property type="term" value="P:ribosomal small subunit biogenesis"/>
    <property type="evidence" value="ECO:0007669"/>
    <property type="project" value="UniProtKB-UniRule"/>
</dbReference>
<feature type="binding site" evidence="10">
    <location>
        <position position="255"/>
    </location>
    <ligand>
        <name>Zn(2+)</name>
        <dbReference type="ChEBI" id="CHEBI:29105"/>
    </ligand>
</feature>
<proteinExistence type="inferred from homology"/>
<comment type="subunit">
    <text evidence="10">Monomer. Associates with 30S ribosomal subunit, binds 16S rRNA.</text>
</comment>
<dbReference type="Gene3D" id="2.40.50.140">
    <property type="entry name" value="Nucleic acid-binding proteins"/>
    <property type="match status" value="1"/>
</dbReference>